<dbReference type="Proteomes" id="UP000053681">
    <property type="component" value="Unassembled WGS sequence"/>
</dbReference>
<protein>
    <submittedName>
        <fullName evidence="2">Transposase</fullName>
    </submittedName>
</protein>
<sequence length="180" mass="21217">MKVLRITNDHGWTPADLRQYEKTIQNVKMRQRVMTIRLIMERYTGKEVSQLLNLHRETVSIYVKTFNQYGMDGLVTRQYSTGKPAYLTQEEKEELRRMILESTPEKEGFGIDANWDTRVIQHVIYEKFSVTMSRSGIYRMLTGMGLSYTRPTYTLAKADQNEQKQFLQNMEMVKKTSRAI</sequence>
<dbReference type="Pfam" id="PF13592">
    <property type="entry name" value="HTH_33"/>
    <property type="match status" value="1"/>
</dbReference>
<name>A0A0V8JPP5_9BACI</name>
<dbReference type="EMBL" id="LNQP01000012">
    <property type="protein sequence ID" value="KSU89033.1"/>
    <property type="molecule type" value="Genomic_DNA"/>
</dbReference>
<reference evidence="2 3" key="1">
    <citation type="submission" date="2015-11" db="EMBL/GenBank/DDBJ databases">
        <title>Bacillus caseinolyticus sp nov.</title>
        <authorList>
            <person name="Dastager S.G."/>
            <person name="Mawlankar R."/>
        </authorList>
    </citation>
    <scope>NUCLEOTIDE SEQUENCE [LARGE SCALE GENOMIC DNA]</scope>
    <source>
        <strain evidence="2 3">SGD-V-76</strain>
    </source>
</reference>
<gene>
    <name evidence="2" type="ORF">AS180_05030</name>
</gene>
<comment type="caution">
    <text evidence="2">The sequence shown here is derived from an EMBL/GenBank/DDBJ whole genome shotgun (WGS) entry which is preliminary data.</text>
</comment>
<dbReference type="AlphaFoldDB" id="A0A0V8JPP5"/>
<dbReference type="Pfam" id="PF13384">
    <property type="entry name" value="HTH_23"/>
    <property type="match status" value="1"/>
</dbReference>
<keyword evidence="3" id="KW-1185">Reference proteome</keyword>
<feature type="domain" description="Winged helix-turn helix" evidence="1">
    <location>
        <begin position="114"/>
        <end position="168"/>
    </location>
</feature>
<dbReference type="InterPro" id="IPR009057">
    <property type="entry name" value="Homeodomain-like_sf"/>
</dbReference>
<accession>A0A0V8JPP5</accession>
<evidence type="ECO:0000313" key="3">
    <source>
        <dbReference type="Proteomes" id="UP000053681"/>
    </source>
</evidence>
<dbReference type="SUPFAM" id="SSF46689">
    <property type="entry name" value="Homeodomain-like"/>
    <property type="match status" value="1"/>
</dbReference>
<evidence type="ECO:0000313" key="2">
    <source>
        <dbReference type="EMBL" id="KSU89033.1"/>
    </source>
</evidence>
<evidence type="ECO:0000259" key="1">
    <source>
        <dbReference type="Pfam" id="PF13592"/>
    </source>
</evidence>
<proteinExistence type="predicted"/>
<dbReference type="InterPro" id="IPR025959">
    <property type="entry name" value="Winged_HTH_dom"/>
</dbReference>
<organism evidence="2 3">
    <name type="scientific">Priestia veravalensis</name>
    <dbReference type="NCBI Taxonomy" id="1414648"/>
    <lineage>
        <taxon>Bacteria</taxon>
        <taxon>Bacillati</taxon>
        <taxon>Bacillota</taxon>
        <taxon>Bacilli</taxon>
        <taxon>Bacillales</taxon>
        <taxon>Bacillaceae</taxon>
        <taxon>Priestia</taxon>
    </lineage>
</organism>